<gene>
    <name evidence="8" type="ORF">APZ42_033141</name>
</gene>
<feature type="transmembrane region" description="Helical" evidence="7">
    <location>
        <begin position="114"/>
        <end position="138"/>
    </location>
</feature>
<dbReference type="FunFam" id="1.20.1250.20:FF:000003">
    <property type="entry name" value="Solute carrier family 17 member 3"/>
    <property type="match status" value="1"/>
</dbReference>
<evidence type="ECO:0000313" key="9">
    <source>
        <dbReference type="Proteomes" id="UP000076858"/>
    </source>
</evidence>
<evidence type="ECO:0000256" key="7">
    <source>
        <dbReference type="SAM" id="Phobius"/>
    </source>
</evidence>
<evidence type="ECO:0000256" key="3">
    <source>
        <dbReference type="ARBA" id="ARBA00022692"/>
    </source>
</evidence>
<keyword evidence="5 7" id="KW-1133">Transmembrane helix</keyword>
<dbReference type="PANTHER" id="PTHR11662">
    <property type="entry name" value="SOLUTE CARRIER FAMILY 17"/>
    <property type="match status" value="1"/>
</dbReference>
<dbReference type="InterPro" id="IPR050382">
    <property type="entry name" value="MFS_Na/Anion_cotransporter"/>
</dbReference>
<dbReference type="GO" id="GO:0016020">
    <property type="term" value="C:membrane"/>
    <property type="evidence" value="ECO:0007669"/>
    <property type="project" value="UniProtKB-SubCell"/>
</dbReference>
<evidence type="ECO:0000256" key="4">
    <source>
        <dbReference type="ARBA" id="ARBA00022847"/>
    </source>
</evidence>
<feature type="transmembrane region" description="Helical" evidence="7">
    <location>
        <begin position="20"/>
        <end position="44"/>
    </location>
</feature>
<feature type="transmembrane region" description="Helical" evidence="7">
    <location>
        <begin position="56"/>
        <end position="75"/>
    </location>
</feature>
<keyword evidence="9" id="KW-1185">Reference proteome</keyword>
<dbReference type="Proteomes" id="UP000076858">
    <property type="component" value="Unassembled WGS sequence"/>
</dbReference>
<organism evidence="8 9">
    <name type="scientific">Daphnia magna</name>
    <dbReference type="NCBI Taxonomy" id="35525"/>
    <lineage>
        <taxon>Eukaryota</taxon>
        <taxon>Metazoa</taxon>
        <taxon>Ecdysozoa</taxon>
        <taxon>Arthropoda</taxon>
        <taxon>Crustacea</taxon>
        <taxon>Branchiopoda</taxon>
        <taxon>Diplostraca</taxon>
        <taxon>Cladocera</taxon>
        <taxon>Anomopoda</taxon>
        <taxon>Daphniidae</taxon>
        <taxon>Daphnia</taxon>
    </lineage>
</organism>
<dbReference type="GO" id="GO:0006820">
    <property type="term" value="P:monoatomic anion transport"/>
    <property type="evidence" value="ECO:0007669"/>
    <property type="project" value="TreeGrafter"/>
</dbReference>
<comment type="subcellular location">
    <subcellularLocation>
        <location evidence="1">Membrane</location>
        <topology evidence="1">Multi-pass membrane protein</topology>
    </subcellularLocation>
</comment>
<dbReference type="STRING" id="35525.A0A164LEX9"/>
<keyword evidence="4" id="KW-0769">Symport</keyword>
<evidence type="ECO:0000256" key="1">
    <source>
        <dbReference type="ARBA" id="ARBA00004141"/>
    </source>
</evidence>
<name>A0A164LEX9_9CRUS</name>
<evidence type="ECO:0000256" key="2">
    <source>
        <dbReference type="ARBA" id="ARBA00022448"/>
    </source>
</evidence>
<dbReference type="SUPFAM" id="SSF103473">
    <property type="entry name" value="MFS general substrate transporter"/>
    <property type="match status" value="1"/>
</dbReference>
<keyword evidence="2" id="KW-0813">Transport</keyword>
<dbReference type="InterPro" id="IPR036259">
    <property type="entry name" value="MFS_trans_sf"/>
</dbReference>
<evidence type="ECO:0000256" key="6">
    <source>
        <dbReference type="ARBA" id="ARBA00023136"/>
    </source>
</evidence>
<feature type="transmembrane region" description="Helical" evidence="7">
    <location>
        <begin position="81"/>
        <end position="102"/>
    </location>
</feature>
<sequence length="236" mass="26414">MEINFNVNAHTSDLKLDKTGFLAAIPYLAMAMVVQCGGQLADWVRSRWRVETKVRKIFTCGAFVAQTIFMLATAYTHAVTLAIICLTVGVGFGGFAWSGFSVNYLDIAPQFASLIMGLSNTVATVPGIISPMITGYIVQKQDFQRVAYFVLHLSRYLHDWLRILRLCCIGKSSNLGATYRRKQSKDRKHCGTGHGQLDPQSLREENYAIAWTSDSNFTKINVVDHFFCVLRPRSNC</sequence>
<dbReference type="PANTHER" id="PTHR11662:SF455">
    <property type="entry name" value="GH23975P"/>
    <property type="match status" value="1"/>
</dbReference>
<dbReference type="GO" id="GO:0015293">
    <property type="term" value="F:symporter activity"/>
    <property type="evidence" value="ECO:0007669"/>
    <property type="project" value="UniProtKB-KW"/>
</dbReference>
<dbReference type="AlphaFoldDB" id="A0A164LEX9"/>
<reference evidence="8 9" key="1">
    <citation type="submission" date="2016-03" db="EMBL/GenBank/DDBJ databases">
        <title>EvidentialGene: Evidence-directed Construction of Genes on Genomes.</title>
        <authorList>
            <person name="Gilbert D.G."/>
            <person name="Choi J.-H."/>
            <person name="Mockaitis K."/>
            <person name="Colbourne J."/>
            <person name="Pfrender M."/>
        </authorList>
    </citation>
    <scope>NUCLEOTIDE SEQUENCE [LARGE SCALE GENOMIC DNA]</scope>
    <source>
        <strain evidence="8 9">Xinb3</strain>
        <tissue evidence="8">Complete organism</tissue>
    </source>
</reference>
<keyword evidence="6 7" id="KW-0472">Membrane</keyword>
<comment type="caution">
    <text evidence="8">The sequence shown here is derived from an EMBL/GenBank/DDBJ whole genome shotgun (WGS) entry which is preliminary data.</text>
</comment>
<dbReference type="Gene3D" id="1.20.1250.20">
    <property type="entry name" value="MFS general substrate transporter like domains"/>
    <property type="match status" value="1"/>
</dbReference>
<proteinExistence type="predicted"/>
<protein>
    <submittedName>
        <fullName evidence="8">Putative Vesicular glutamate transporter 2</fullName>
    </submittedName>
</protein>
<evidence type="ECO:0000313" key="8">
    <source>
        <dbReference type="EMBL" id="KZS04048.1"/>
    </source>
</evidence>
<evidence type="ECO:0000256" key="5">
    <source>
        <dbReference type="ARBA" id="ARBA00022989"/>
    </source>
</evidence>
<keyword evidence="3 7" id="KW-0812">Transmembrane</keyword>
<dbReference type="EMBL" id="LRGB01003146">
    <property type="protein sequence ID" value="KZS04048.1"/>
    <property type="molecule type" value="Genomic_DNA"/>
</dbReference>
<accession>A0A164LEX9</accession>